<evidence type="ECO:0000313" key="2">
    <source>
        <dbReference type="EMBL" id="GBP19120.1"/>
    </source>
</evidence>
<keyword evidence="1" id="KW-1133">Transmembrane helix</keyword>
<name>A0A4C1TYP9_EUMVA</name>
<keyword evidence="3" id="KW-1185">Reference proteome</keyword>
<dbReference type="Proteomes" id="UP000299102">
    <property type="component" value="Unassembled WGS sequence"/>
</dbReference>
<reference evidence="2 3" key="1">
    <citation type="journal article" date="2019" name="Commun. Biol.">
        <title>The bagworm genome reveals a unique fibroin gene that provides high tensile strength.</title>
        <authorList>
            <person name="Kono N."/>
            <person name="Nakamura H."/>
            <person name="Ohtoshi R."/>
            <person name="Tomita M."/>
            <person name="Numata K."/>
            <person name="Arakawa K."/>
        </authorList>
    </citation>
    <scope>NUCLEOTIDE SEQUENCE [LARGE SCALE GENOMIC DNA]</scope>
</reference>
<organism evidence="2 3">
    <name type="scientific">Eumeta variegata</name>
    <name type="common">Bagworm moth</name>
    <name type="synonym">Eumeta japonica</name>
    <dbReference type="NCBI Taxonomy" id="151549"/>
    <lineage>
        <taxon>Eukaryota</taxon>
        <taxon>Metazoa</taxon>
        <taxon>Ecdysozoa</taxon>
        <taxon>Arthropoda</taxon>
        <taxon>Hexapoda</taxon>
        <taxon>Insecta</taxon>
        <taxon>Pterygota</taxon>
        <taxon>Neoptera</taxon>
        <taxon>Endopterygota</taxon>
        <taxon>Lepidoptera</taxon>
        <taxon>Glossata</taxon>
        <taxon>Ditrysia</taxon>
        <taxon>Tineoidea</taxon>
        <taxon>Psychidae</taxon>
        <taxon>Oiketicinae</taxon>
        <taxon>Eumeta</taxon>
    </lineage>
</organism>
<proteinExistence type="predicted"/>
<evidence type="ECO:0000256" key="1">
    <source>
        <dbReference type="SAM" id="Phobius"/>
    </source>
</evidence>
<accession>A0A4C1TYP9</accession>
<gene>
    <name evidence="2" type="ORF">EVAR_83433_1</name>
</gene>
<dbReference type="AlphaFoldDB" id="A0A4C1TYP9"/>
<dbReference type="EMBL" id="BGZK01000104">
    <property type="protein sequence ID" value="GBP19120.1"/>
    <property type="molecule type" value="Genomic_DNA"/>
</dbReference>
<keyword evidence="1" id="KW-0812">Transmembrane</keyword>
<protein>
    <submittedName>
        <fullName evidence="2">Uncharacterized protein</fullName>
    </submittedName>
</protein>
<feature type="transmembrane region" description="Helical" evidence="1">
    <location>
        <begin position="61"/>
        <end position="80"/>
    </location>
</feature>
<keyword evidence="1" id="KW-0472">Membrane</keyword>
<sequence>MTKVARRPQADQHEDFKVHVLRSNVKRLWDGVYAFSAWDDTDPTQSCQFTLMASMLQCKQAVIISYFFQSFPIAGAGAGGRRARRRVMRRQWASFPRGSS</sequence>
<comment type="caution">
    <text evidence="2">The sequence shown here is derived from an EMBL/GenBank/DDBJ whole genome shotgun (WGS) entry which is preliminary data.</text>
</comment>
<evidence type="ECO:0000313" key="3">
    <source>
        <dbReference type="Proteomes" id="UP000299102"/>
    </source>
</evidence>